<protein>
    <submittedName>
        <fullName evidence="2">Uncharacterized protein</fullName>
    </submittedName>
</protein>
<evidence type="ECO:0000256" key="1">
    <source>
        <dbReference type="SAM" id="MobiDB-lite"/>
    </source>
</evidence>
<evidence type="ECO:0000313" key="2">
    <source>
        <dbReference type="EMBL" id="KAJ8881218.1"/>
    </source>
</evidence>
<comment type="caution">
    <text evidence="2">The sequence shown here is derived from an EMBL/GenBank/DDBJ whole genome shotgun (WGS) entry which is preliminary data.</text>
</comment>
<accession>A0ABQ9HA77</accession>
<feature type="compositionally biased region" description="Basic and acidic residues" evidence="1">
    <location>
        <begin position="160"/>
        <end position="170"/>
    </location>
</feature>
<organism evidence="2 3">
    <name type="scientific">Dryococelus australis</name>
    <dbReference type="NCBI Taxonomy" id="614101"/>
    <lineage>
        <taxon>Eukaryota</taxon>
        <taxon>Metazoa</taxon>
        <taxon>Ecdysozoa</taxon>
        <taxon>Arthropoda</taxon>
        <taxon>Hexapoda</taxon>
        <taxon>Insecta</taxon>
        <taxon>Pterygota</taxon>
        <taxon>Neoptera</taxon>
        <taxon>Polyneoptera</taxon>
        <taxon>Phasmatodea</taxon>
        <taxon>Verophasmatodea</taxon>
        <taxon>Anareolatae</taxon>
        <taxon>Phasmatidae</taxon>
        <taxon>Eurycanthinae</taxon>
        <taxon>Dryococelus</taxon>
    </lineage>
</organism>
<name>A0ABQ9HA77_9NEOP</name>
<dbReference type="Proteomes" id="UP001159363">
    <property type="component" value="Chromosome 5"/>
</dbReference>
<evidence type="ECO:0000313" key="3">
    <source>
        <dbReference type="Proteomes" id="UP001159363"/>
    </source>
</evidence>
<gene>
    <name evidence="2" type="ORF">PR048_017692</name>
</gene>
<feature type="region of interest" description="Disordered" evidence="1">
    <location>
        <begin position="155"/>
        <end position="185"/>
    </location>
</feature>
<dbReference type="EMBL" id="JARBHB010000006">
    <property type="protein sequence ID" value="KAJ8881218.1"/>
    <property type="molecule type" value="Genomic_DNA"/>
</dbReference>
<proteinExistence type="predicted"/>
<reference evidence="2 3" key="1">
    <citation type="submission" date="2023-02" db="EMBL/GenBank/DDBJ databases">
        <title>LHISI_Scaffold_Assembly.</title>
        <authorList>
            <person name="Stuart O.P."/>
            <person name="Cleave R."/>
            <person name="Magrath M.J.L."/>
            <person name="Mikheyev A.S."/>
        </authorList>
    </citation>
    <scope>NUCLEOTIDE SEQUENCE [LARGE SCALE GENOMIC DNA]</scope>
    <source>
        <strain evidence="2">Daus_M_001</strain>
        <tissue evidence="2">Leg muscle</tissue>
    </source>
</reference>
<keyword evidence="3" id="KW-1185">Reference proteome</keyword>
<sequence>MKDKRGESRRCSRNKGVNKWRRRLVVFETSLVAVPVHIHQIHRLFRPVEPNSTKTLAYEHPVYIGGCVGYGKGEKADPGQGFQKWPMNGGQTIPLLTTAPSKASALLLCRRRCLNCMCRRRTPTHQLVSVSLGGCSNVLPTTDIESTRPRCVLDSSSSTREIRSGKDRRSVTTKTTGKTKMKTGKPYRESQLHGRFLHIAHMRITFKDFPSTSVATLSALRNSEETKGFTVWSYTTRFTLGQTGFDSRWSRYGIFANGKIVQDNAAGRWVFSRISRFPHPCIPALLRSHLASISSALKTLILSLPHLSPPLSTPFNVLVRRLCLSRRDSWDSEPSRSGQRDCCKPRRASGPIVCEFGELRDIKGNEVVRSDEPAERREGSLRTTSISTAKVKLTNATIALDARWRVLNCCKLSWCSLTAVHSQCMQQEPVNTMQPRETECSTNVLCRLLPSDSGESVN</sequence>